<proteinExistence type="inferred from homology"/>
<organism evidence="9 10">
    <name type="scientific">Ferrimonas marina</name>
    <dbReference type="NCBI Taxonomy" id="299255"/>
    <lineage>
        <taxon>Bacteria</taxon>
        <taxon>Pseudomonadati</taxon>
        <taxon>Pseudomonadota</taxon>
        <taxon>Gammaproteobacteria</taxon>
        <taxon>Alteromonadales</taxon>
        <taxon>Ferrimonadaceae</taxon>
        <taxon>Ferrimonas</taxon>
    </lineage>
</organism>
<sequence length="126" mass="13284">MRILTVLLAALALPVWAAEPVAGGNDQLVTVVASLFGVLALIIVLGVLGRRLNLPSQISGGQIKSVAMMPVGSKERVAVIQVGEQQYLVGITATQITMLDKLEQPLEAEGGAQFGHLLAKFNKRAN</sequence>
<keyword evidence="10" id="KW-1185">Reference proteome</keyword>
<dbReference type="STRING" id="299255.SAMN02745129_4156"/>
<evidence type="ECO:0000256" key="2">
    <source>
        <dbReference type="ARBA" id="ARBA00022692"/>
    </source>
</evidence>
<dbReference type="NCBIfam" id="TIGR03500">
    <property type="entry name" value="FliO_TIGR"/>
    <property type="match status" value="1"/>
</dbReference>
<accession>A0A1M5YEF1</accession>
<dbReference type="AlphaFoldDB" id="A0A1M5YEF1"/>
<dbReference type="RefSeq" id="WP_067660706.1">
    <property type="nucleotide sequence ID" value="NZ_FQXG01000007.1"/>
</dbReference>
<evidence type="ECO:0000256" key="1">
    <source>
        <dbReference type="ARBA" id="ARBA00022475"/>
    </source>
</evidence>
<dbReference type="PANTHER" id="PTHR38766:SF1">
    <property type="entry name" value="FLAGELLAR PROTEIN FLIO"/>
    <property type="match status" value="1"/>
</dbReference>
<keyword evidence="5 7" id="KW-0975">Bacterial flagellum</keyword>
<dbReference type="Proteomes" id="UP000184268">
    <property type="component" value="Unassembled WGS sequence"/>
</dbReference>
<keyword evidence="9" id="KW-0282">Flagellum</keyword>
<evidence type="ECO:0000256" key="7">
    <source>
        <dbReference type="RuleBase" id="RU362064"/>
    </source>
</evidence>
<evidence type="ECO:0000256" key="8">
    <source>
        <dbReference type="SAM" id="SignalP"/>
    </source>
</evidence>
<dbReference type="EMBL" id="FQXG01000007">
    <property type="protein sequence ID" value="SHI10440.1"/>
    <property type="molecule type" value="Genomic_DNA"/>
</dbReference>
<comment type="similarity">
    <text evidence="6 7">Belongs to the FliO/MopB family.</text>
</comment>
<keyword evidence="4 7" id="KW-0472">Membrane</keyword>
<evidence type="ECO:0000256" key="6">
    <source>
        <dbReference type="ARBA" id="ARBA00037937"/>
    </source>
</evidence>
<dbReference type="PANTHER" id="PTHR38766">
    <property type="entry name" value="FLAGELLAR PROTEIN FLIO"/>
    <property type="match status" value="1"/>
</dbReference>
<name>A0A1M5YEF1_9GAMM</name>
<dbReference type="Pfam" id="PF04347">
    <property type="entry name" value="FliO"/>
    <property type="match status" value="1"/>
</dbReference>
<keyword evidence="9" id="KW-0966">Cell projection</keyword>
<keyword evidence="2 7" id="KW-0812">Transmembrane</keyword>
<gene>
    <name evidence="9" type="ORF">SAMN02745129_4156</name>
</gene>
<evidence type="ECO:0000256" key="5">
    <source>
        <dbReference type="ARBA" id="ARBA00023143"/>
    </source>
</evidence>
<comment type="subcellular location">
    <subcellularLocation>
        <location evidence="7">Cell membrane</location>
    </subcellularLocation>
    <subcellularLocation>
        <location evidence="7">Bacterial flagellum basal body</location>
    </subcellularLocation>
</comment>
<keyword evidence="9" id="KW-0969">Cilium</keyword>
<reference evidence="9 10" key="1">
    <citation type="submission" date="2016-11" db="EMBL/GenBank/DDBJ databases">
        <authorList>
            <person name="Jaros S."/>
            <person name="Januszkiewicz K."/>
            <person name="Wedrychowicz H."/>
        </authorList>
    </citation>
    <scope>NUCLEOTIDE SEQUENCE [LARGE SCALE GENOMIC DNA]</scope>
    <source>
        <strain evidence="9 10">DSM 16917</strain>
    </source>
</reference>
<keyword evidence="8" id="KW-0732">Signal</keyword>
<evidence type="ECO:0000313" key="10">
    <source>
        <dbReference type="Proteomes" id="UP000184268"/>
    </source>
</evidence>
<protein>
    <recommendedName>
        <fullName evidence="7">Flagellar protein</fullName>
    </recommendedName>
</protein>
<feature type="signal peptide" evidence="8">
    <location>
        <begin position="1"/>
        <end position="17"/>
    </location>
</feature>
<feature type="chain" id="PRO_5009915256" description="Flagellar protein" evidence="8">
    <location>
        <begin position="18"/>
        <end position="126"/>
    </location>
</feature>
<evidence type="ECO:0000256" key="3">
    <source>
        <dbReference type="ARBA" id="ARBA00022989"/>
    </source>
</evidence>
<dbReference type="InterPro" id="IPR052205">
    <property type="entry name" value="FliO/MopB"/>
</dbReference>
<keyword evidence="1 7" id="KW-1003">Cell membrane</keyword>
<keyword evidence="3 7" id="KW-1133">Transmembrane helix</keyword>
<feature type="transmembrane region" description="Helical" evidence="7">
    <location>
        <begin position="27"/>
        <end position="48"/>
    </location>
</feature>
<dbReference type="OrthoDB" id="9342590at2"/>
<dbReference type="GO" id="GO:0044781">
    <property type="term" value="P:bacterial-type flagellum organization"/>
    <property type="evidence" value="ECO:0007669"/>
    <property type="project" value="UniProtKB-UniRule"/>
</dbReference>
<evidence type="ECO:0000313" key="9">
    <source>
        <dbReference type="EMBL" id="SHI10440.1"/>
    </source>
</evidence>
<dbReference type="GO" id="GO:0005886">
    <property type="term" value="C:plasma membrane"/>
    <property type="evidence" value="ECO:0007669"/>
    <property type="project" value="UniProtKB-SubCell"/>
</dbReference>
<dbReference type="InterPro" id="IPR022781">
    <property type="entry name" value="Flagellar_biosynth_FliO"/>
</dbReference>
<dbReference type="GO" id="GO:0009425">
    <property type="term" value="C:bacterial-type flagellum basal body"/>
    <property type="evidence" value="ECO:0007669"/>
    <property type="project" value="UniProtKB-SubCell"/>
</dbReference>
<evidence type="ECO:0000256" key="4">
    <source>
        <dbReference type="ARBA" id="ARBA00023136"/>
    </source>
</evidence>